<protein>
    <submittedName>
        <fullName evidence="2">Uncharacterized protein</fullName>
    </submittedName>
</protein>
<feature type="transmembrane region" description="Helical" evidence="1">
    <location>
        <begin position="136"/>
        <end position="158"/>
    </location>
</feature>
<reference evidence="2 3" key="1">
    <citation type="submission" date="2019-03" db="EMBL/GenBank/DDBJ databases">
        <title>Genome sequence of Lentibacillus salicampi ATCC BAA-719.</title>
        <authorList>
            <person name="Maclea K.S."/>
            <person name="Simoes Junior M."/>
        </authorList>
    </citation>
    <scope>NUCLEOTIDE SEQUENCE [LARGE SCALE GENOMIC DNA]</scope>
    <source>
        <strain evidence="2 3">ATCC BAA-719</strain>
    </source>
</reference>
<dbReference type="OrthoDB" id="2453726at2"/>
<organism evidence="2 3">
    <name type="scientific">Lentibacillus salicampi</name>
    <dbReference type="NCBI Taxonomy" id="175306"/>
    <lineage>
        <taxon>Bacteria</taxon>
        <taxon>Bacillati</taxon>
        <taxon>Bacillota</taxon>
        <taxon>Bacilli</taxon>
        <taxon>Bacillales</taxon>
        <taxon>Bacillaceae</taxon>
        <taxon>Lentibacillus</taxon>
    </lineage>
</organism>
<dbReference type="AlphaFoldDB" id="A0A4Y9A8P8"/>
<evidence type="ECO:0000313" key="2">
    <source>
        <dbReference type="EMBL" id="TFJ91487.1"/>
    </source>
</evidence>
<name>A0A4Y9A8P8_9BACI</name>
<accession>A0A4Y9A8P8</accession>
<feature type="transmembrane region" description="Helical" evidence="1">
    <location>
        <begin position="90"/>
        <end position="116"/>
    </location>
</feature>
<feature type="transmembrane region" description="Helical" evidence="1">
    <location>
        <begin position="21"/>
        <end position="42"/>
    </location>
</feature>
<feature type="transmembrane region" description="Helical" evidence="1">
    <location>
        <begin position="165"/>
        <end position="185"/>
    </location>
</feature>
<gene>
    <name evidence="2" type="ORF">E4U82_17510</name>
</gene>
<sequence length="233" mass="26153">MGRQVKGLLYFFVTDMRRQFIIFWSILIASMLASIIIAYMLLNLESNGLYFGKSGAMYIFCSIFGFVAVKEGIPFAIKMGATRKNLFVSVVLLFLGISILQAVFANTLHTVVIWMFDQLSITTFNFVHPAQLLTDTWLSRVVIDTTVMFFLLSVMYVFGLIFYRTGLIGGGSVAGAALILAMAGVAQGWLADFFIELAQSFDMVFFYQIFAAGIIVYGFSWLFIRNITTVKVR</sequence>
<keyword evidence="1" id="KW-1133">Transmembrane helix</keyword>
<dbReference type="RefSeq" id="WP_135111461.1">
    <property type="nucleotide sequence ID" value="NZ_SRHY01000051.1"/>
</dbReference>
<feature type="transmembrane region" description="Helical" evidence="1">
    <location>
        <begin position="205"/>
        <end position="224"/>
    </location>
</feature>
<evidence type="ECO:0000256" key="1">
    <source>
        <dbReference type="SAM" id="Phobius"/>
    </source>
</evidence>
<feature type="transmembrane region" description="Helical" evidence="1">
    <location>
        <begin position="48"/>
        <end position="69"/>
    </location>
</feature>
<dbReference type="Proteomes" id="UP000298484">
    <property type="component" value="Unassembled WGS sequence"/>
</dbReference>
<keyword evidence="1" id="KW-0812">Transmembrane</keyword>
<evidence type="ECO:0000313" key="3">
    <source>
        <dbReference type="Proteomes" id="UP000298484"/>
    </source>
</evidence>
<dbReference type="EMBL" id="SRHY01000051">
    <property type="protein sequence ID" value="TFJ91487.1"/>
    <property type="molecule type" value="Genomic_DNA"/>
</dbReference>
<comment type="caution">
    <text evidence="2">The sequence shown here is derived from an EMBL/GenBank/DDBJ whole genome shotgun (WGS) entry which is preliminary data.</text>
</comment>
<proteinExistence type="predicted"/>
<keyword evidence="3" id="KW-1185">Reference proteome</keyword>
<keyword evidence="1" id="KW-0472">Membrane</keyword>